<comment type="caution">
    <text evidence="2">The sequence shown here is derived from an EMBL/GenBank/DDBJ whole genome shotgun (WGS) entry which is preliminary data.</text>
</comment>
<feature type="signal peptide" evidence="1">
    <location>
        <begin position="1"/>
        <end position="20"/>
    </location>
</feature>
<organism evidence="2 3">
    <name type="scientific">Rhizophagus irregularis (strain DAOM 181602 / DAOM 197198 / MUCL 43194)</name>
    <name type="common">Arbuscular mycorrhizal fungus</name>
    <name type="synonym">Glomus intraradices</name>
    <dbReference type="NCBI Taxonomy" id="747089"/>
    <lineage>
        <taxon>Eukaryota</taxon>
        <taxon>Fungi</taxon>
        <taxon>Fungi incertae sedis</taxon>
        <taxon>Mucoromycota</taxon>
        <taxon>Glomeromycotina</taxon>
        <taxon>Glomeromycetes</taxon>
        <taxon>Glomerales</taxon>
        <taxon>Glomeraceae</taxon>
        <taxon>Rhizophagus</taxon>
    </lineage>
</organism>
<keyword evidence="1" id="KW-0732">Signal</keyword>
<sequence>MNVLKKLCSFFLTIIIKVRGLSKQRLNGIVRARPIPSHYSAVSRTVSVFFYLETCIHC</sequence>
<evidence type="ECO:0000256" key="1">
    <source>
        <dbReference type="SAM" id="SignalP"/>
    </source>
</evidence>
<dbReference type="Proteomes" id="UP000018888">
    <property type="component" value="Unassembled WGS sequence"/>
</dbReference>
<protein>
    <submittedName>
        <fullName evidence="2">Uncharacterized protein</fullName>
    </submittedName>
</protein>
<proteinExistence type="predicted"/>
<dbReference type="EMBL" id="AUPC02000024">
    <property type="protein sequence ID" value="POG79522.1"/>
    <property type="molecule type" value="Genomic_DNA"/>
</dbReference>
<accession>A0A2P4QPH4</accession>
<dbReference type="AlphaFoldDB" id="A0A2P4QPH4"/>
<reference evidence="2 3" key="1">
    <citation type="journal article" date="2013" name="Proc. Natl. Acad. Sci. U.S.A.">
        <title>Genome of an arbuscular mycorrhizal fungus provides insight into the oldest plant symbiosis.</title>
        <authorList>
            <person name="Tisserant E."/>
            <person name="Malbreil M."/>
            <person name="Kuo A."/>
            <person name="Kohler A."/>
            <person name="Symeonidi A."/>
            <person name="Balestrini R."/>
            <person name="Charron P."/>
            <person name="Duensing N."/>
            <person name="Frei Dit Frey N."/>
            <person name="Gianinazzi-Pearson V."/>
            <person name="Gilbert L.B."/>
            <person name="Handa Y."/>
            <person name="Herr J.R."/>
            <person name="Hijri M."/>
            <person name="Koul R."/>
            <person name="Kawaguchi M."/>
            <person name="Krajinski F."/>
            <person name="Lammers P.J."/>
            <person name="Masclaux F.G."/>
            <person name="Murat C."/>
            <person name="Morin E."/>
            <person name="Ndikumana S."/>
            <person name="Pagni M."/>
            <person name="Petitpierre D."/>
            <person name="Requena N."/>
            <person name="Rosikiewicz P."/>
            <person name="Riley R."/>
            <person name="Saito K."/>
            <person name="San Clemente H."/>
            <person name="Shapiro H."/>
            <person name="van Tuinen D."/>
            <person name="Becard G."/>
            <person name="Bonfante P."/>
            <person name="Paszkowski U."/>
            <person name="Shachar-Hill Y.Y."/>
            <person name="Tuskan G.A."/>
            <person name="Young P.W."/>
            <person name="Sanders I.R."/>
            <person name="Henrissat B."/>
            <person name="Rensing S.A."/>
            <person name="Grigoriev I.V."/>
            <person name="Corradi N."/>
            <person name="Roux C."/>
            <person name="Martin F."/>
        </authorList>
    </citation>
    <scope>NUCLEOTIDE SEQUENCE [LARGE SCALE GENOMIC DNA]</scope>
    <source>
        <strain evidence="2 3">DAOM 197198</strain>
    </source>
</reference>
<evidence type="ECO:0000313" key="2">
    <source>
        <dbReference type="EMBL" id="POG79522.1"/>
    </source>
</evidence>
<evidence type="ECO:0000313" key="3">
    <source>
        <dbReference type="Proteomes" id="UP000018888"/>
    </source>
</evidence>
<feature type="chain" id="PRO_5015169868" evidence="1">
    <location>
        <begin position="21"/>
        <end position="58"/>
    </location>
</feature>
<keyword evidence="3" id="KW-1185">Reference proteome</keyword>
<gene>
    <name evidence="2" type="ORF">GLOIN_2v1526100</name>
</gene>
<name>A0A2P4QPH4_RHIID</name>
<reference evidence="2 3" key="2">
    <citation type="journal article" date="2018" name="New Phytol.">
        <title>High intraspecific genome diversity in the model arbuscular mycorrhizal symbiont Rhizophagus irregularis.</title>
        <authorList>
            <person name="Chen E.C.H."/>
            <person name="Morin E."/>
            <person name="Beaudet D."/>
            <person name="Noel J."/>
            <person name="Yildirir G."/>
            <person name="Ndikumana S."/>
            <person name="Charron P."/>
            <person name="St-Onge C."/>
            <person name="Giorgi J."/>
            <person name="Kruger M."/>
            <person name="Marton T."/>
            <person name="Ropars J."/>
            <person name="Grigoriev I.V."/>
            <person name="Hainaut M."/>
            <person name="Henrissat B."/>
            <person name="Roux C."/>
            <person name="Martin F."/>
            <person name="Corradi N."/>
        </authorList>
    </citation>
    <scope>NUCLEOTIDE SEQUENCE [LARGE SCALE GENOMIC DNA]</scope>
    <source>
        <strain evidence="2 3">DAOM 197198</strain>
    </source>
</reference>